<comment type="caution">
    <text evidence="2">The sequence shown here is derived from an EMBL/GenBank/DDBJ whole genome shotgun (WGS) entry which is preliminary data.</text>
</comment>
<sequence length="108" mass="11847">MSSTPFATSEKTRLFPKAAPRLENRRSKTKKQLKNIGKDKGKENGKGKGQGKGKGKGQGKEKDDTGERNADDAIDSDCSHDDDTIRLECAESYADSIPGEQWVSVYNL</sequence>
<accession>A0ABD2MJ57</accession>
<keyword evidence="3" id="KW-1185">Reference proteome</keyword>
<gene>
    <name evidence="2" type="ORF">HHI36_010570</name>
</gene>
<dbReference type="Proteomes" id="UP001516400">
    <property type="component" value="Unassembled WGS sequence"/>
</dbReference>
<proteinExistence type="predicted"/>
<protein>
    <submittedName>
        <fullName evidence="2">Uncharacterized protein</fullName>
    </submittedName>
</protein>
<evidence type="ECO:0000313" key="3">
    <source>
        <dbReference type="Proteomes" id="UP001516400"/>
    </source>
</evidence>
<dbReference type="AlphaFoldDB" id="A0ABD2MJ57"/>
<organism evidence="2 3">
    <name type="scientific">Cryptolaemus montrouzieri</name>
    <dbReference type="NCBI Taxonomy" id="559131"/>
    <lineage>
        <taxon>Eukaryota</taxon>
        <taxon>Metazoa</taxon>
        <taxon>Ecdysozoa</taxon>
        <taxon>Arthropoda</taxon>
        <taxon>Hexapoda</taxon>
        <taxon>Insecta</taxon>
        <taxon>Pterygota</taxon>
        <taxon>Neoptera</taxon>
        <taxon>Endopterygota</taxon>
        <taxon>Coleoptera</taxon>
        <taxon>Polyphaga</taxon>
        <taxon>Cucujiformia</taxon>
        <taxon>Coccinelloidea</taxon>
        <taxon>Coccinellidae</taxon>
        <taxon>Scymninae</taxon>
        <taxon>Scymnini</taxon>
        <taxon>Cryptolaemus</taxon>
    </lineage>
</organism>
<evidence type="ECO:0000256" key="1">
    <source>
        <dbReference type="SAM" id="MobiDB-lite"/>
    </source>
</evidence>
<feature type="compositionally biased region" description="Basic and acidic residues" evidence="1">
    <location>
        <begin position="58"/>
        <end position="81"/>
    </location>
</feature>
<reference evidence="2 3" key="1">
    <citation type="journal article" date="2021" name="BMC Biol.">
        <title>Horizontally acquired antibacterial genes associated with adaptive radiation of ladybird beetles.</title>
        <authorList>
            <person name="Li H.S."/>
            <person name="Tang X.F."/>
            <person name="Huang Y.H."/>
            <person name="Xu Z.Y."/>
            <person name="Chen M.L."/>
            <person name="Du X.Y."/>
            <person name="Qiu B.Y."/>
            <person name="Chen P.T."/>
            <person name="Zhang W."/>
            <person name="Slipinski A."/>
            <person name="Escalona H.E."/>
            <person name="Waterhouse R.M."/>
            <person name="Zwick A."/>
            <person name="Pang H."/>
        </authorList>
    </citation>
    <scope>NUCLEOTIDE SEQUENCE [LARGE SCALE GENOMIC DNA]</scope>
    <source>
        <strain evidence="2">SYSU2018</strain>
    </source>
</reference>
<feature type="compositionally biased region" description="Basic and acidic residues" evidence="1">
    <location>
        <begin position="36"/>
        <end position="46"/>
    </location>
</feature>
<dbReference type="EMBL" id="JABFTP020000001">
    <property type="protein sequence ID" value="KAL3266393.1"/>
    <property type="molecule type" value="Genomic_DNA"/>
</dbReference>
<feature type="region of interest" description="Disordered" evidence="1">
    <location>
        <begin position="1"/>
        <end position="81"/>
    </location>
</feature>
<name>A0ABD2MJ57_9CUCU</name>
<evidence type="ECO:0000313" key="2">
    <source>
        <dbReference type="EMBL" id="KAL3266393.1"/>
    </source>
</evidence>